<gene>
    <name evidence="4" type="ORF">DEA37_0008986</name>
</gene>
<dbReference type="SUPFAM" id="SSF54928">
    <property type="entry name" value="RNA-binding domain, RBD"/>
    <property type="match status" value="1"/>
</dbReference>
<dbReference type="AlphaFoldDB" id="A0A5J4NPN6"/>
<feature type="region of interest" description="Disordered" evidence="2">
    <location>
        <begin position="357"/>
        <end position="423"/>
    </location>
</feature>
<dbReference type="InterPro" id="IPR035979">
    <property type="entry name" value="RBD_domain_sf"/>
</dbReference>
<dbReference type="GO" id="GO:0061574">
    <property type="term" value="C:ASAP complex"/>
    <property type="evidence" value="ECO:0007669"/>
    <property type="project" value="TreeGrafter"/>
</dbReference>
<dbReference type="GO" id="GO:0071011">
    <property type="term" value="C:precatalytic spliceosome"/>
    <property type="evidence" value="ECO:0007669"/>
    <property type="project" value="TreeGrafter"/>
</dbReference>
<feature type="compositionally biased region" description="Polar residues" evidence="2">
    <location>
        <begin position="57"/>
        <end position="69"/>
    </location>
</feature>
<evidence type="ECO:0000256" key="2">
    <source>
        <dbReference type="SAM" id="MobiDB-lite"/>
    </source>
</evidence>
<feature type="region of interest" description="Disordered" evidence="2">
    <location>
        <begin position="475"/>
        <end position="676"/>
    </location>
</feature>
<feature type="compositionally biased region" description="Polar residues" evidence="2">
    <location>
        <begin position="217"/>
        <end position="232"/>
    </location>
</feature>
<sequence>MSDNLQVYLSFQVSPEVIASSAVDINPEPVNAVNDKLAEADLELSAEKPRGRKKSDASQPSLLADNSRTTTEKPAGRRRQWGSSGHDRIVVKSKNVTSDSLEKPAPTLTCEAPAQKTPSTSGLITGNSDGQTSEQTMSHSDGKLPSSDAPSAEEINTSHVELEVDAIDSMDTDESATVNAEHRNGGFSPKKPDPPRTSRDESKKSDHKRSAQKRDNTNASQDNSSKSTTKRQSPIKRKGPKETKAVGYLVEPPERVDPFQPAKHRPTDIVYIRCLVRPFTADQLRQMISDHFGPVADLWLDRIKSTSLVRLDTVDTATRCREGLDGSRWPSMNPRTLRCDFGNEALFAWMKEHGNSGDQSPPKYLVLGEPEASPTDGPTEPKRVKKPSEPDLPSKRDARSGDLRRKLERTENRVEVEEPATPCVKPSDPIANVDAKRPFFPDYRAVKLFTYCNFTTGLYRTAEKQAAERAREFAARRSATTASSRTAASARPIHRDTRSPFACPGPVEISKEPVNDGRTDRSKVPTVVEKERTDRIVKLDRRDISPADPRTQPNKVDESPFTPVRAHTSSTRLDSPERNRRSNPPLLHNSSHRNRSGSRSGRKSRPARDSRPARSRRSTSSRSPSSTGPRMDSRRRPVGGGNDPRVSSRYARQRSRSVERRAISPPIARSRGRSHR</sequence>
<dbReference type="Proteomes" id="UP000324629">
    <property type="component" value="Unassembled WGS sequence"/>
</dbReference>
<feature type="compositionally biased region" description="Low complexity" evidence="2">
    <location>
        <begin position="620"/>
        <end position="630"/>
    </location>
</feature>
<feature type="compositionally biased region" description="Basic and acidic residues" evidence="2">
    <location>
        <begin position="509"/>
        <end position="545"/>
    </location>
</feature>
<dbReference type="InterPro" id="IPR052793">
    <property type="entry name" value="EJC-associated_protein"/>
</dbReference>
<feature type="compositionally biased region" description="Basic residues" evidence="2">
    <location>
        <begin position="590"/>
        <end position="605"/>
    </location>
</feature>
<reference evidence="4 5" key="1">
    <citation type="journal article" date="2019" name="Gigascience">
        <title>Whole-genome sequence of the oriental lung fluke Paragonimus westermani.</title>
        <authorList>
            <person name="Oey H."/>
            <person name="Zakrzewski M."/>
            <person name="Narain K."/>
            <person name="Devi K.R."/>
            <person name="Agatsuma T."/>
            <person name="Nawaratna S."/>
            <person name="Gobert G.N."/>
            <person name="Jones M.K."/>
            <person name="Ragan M.A."/>
            <person name="McManus D.P."/>
            <person name="Krause L."/>
        </authorList>
    </citation>
    <scope>NUCLEOTIDE SEQUENCE [LARGE SCALE GENOMIC DNA]</scope>
    <source>
        <strain evidence="4 5">IND2009</strain>
    </source>
</reference>
<protein>
    <recommendedName>
        <fullName evidence="3">RRM domain-containing protein</fullName>
    </recommendedName>
</protein>
<evidence type="ECO:0000313" key="4">
    <source>
        <dbReference type="EMBL" id="KAA3677379.1"/>
    </source>
</evidence>
<evidence type="ECO:0000313" key="5">
    <source>
        <dbReference type="Proteomes" id="UP000324629"/>
    </source>
</evidence>
<feature type="compositionally biased region" description="Basic and acidic residues" evidence="2">
    <location>
        <begin position="180"/>
        <end position="216"/>
    </location>
</feature>
<evidence type="ECO:0000259" key="3">
    <source>
        <dbReference type="PROSITE" id="PS50102"/>
    </source>
</evidence>
<feature type="compositionally biased region" description="Acidic residues" evidence="2">
    <location>
        <begin position="163"/>
        <end position="174"/>
    </location>
</feature>
<comment type="caution">
    <text evidence="4">The sequence shown here is derived from an EMBL/GenBank/DDBJ whole genome shotgun (WGS) entry which is preliminary data.</text>
</comment>
<dbReference type="EMBL" id="QNGE01001531">
    <property type="protein sequence ID" value="KAA3677379.1"/>
    <property type="molecule type" value="Genomic_DNA"/>
</dbReference>
<proteinExistence type="predicted"/>
<evidence type="ECO:0000256" key="1">
    <source>
        <dbReference type="PROSITE-ProRule" id="PRU00176"/>
    </source>
</evidence>
<feature type="compositionally biased region" description="Basic and acidic residues" evidence="2">
    <location>
        <begin position="379"/>
        <end position="416"/>
    </location>
</feature>
<accession>A0A5J4NPN6</accession>
<dbReference type="InterPro" id="IPR012677">
    <property type="entry name" value="Nucleotide-bd_a/b_plait_sf"/>
</dbReference>
<keyword evidence="5" id="KW-1185">Reference proteome</keyword>
<dbReference type="PROSITE" id="PS50102">
    <property type="entry name" value="RRM"/>
    <property type="match status" value="1"/>
</dbReference>
<name>A0A5J4NPN6_9TREM</name>
<feature type="region of interest" description="Disordered" evidence="2">
    <location>
        <begin position="41"/>
        <end position="248"/>
    </location>
</feature>
<dbReference type="GO" id="GO:0003723">
    <property type="term" value="F:RNA binding"/>
    <property type="evidence" value="ECO:0007669"/>
    <property type="project" value="UniProtKB-UniRule"/>
</dbReference>
<keyword evidence="1" id="KW-0694">RNA-binding</keyword>
<feature type="domain" description="RRM" evidence="3">
    <location>
        <begin position="268"/>
        <end position="344"/>
    </location>
</feature>
<feature type="compositionally biased region" description="Low complexity" evidence="2">
    <location>
        <begin position="476"/>
        <end position="491"/>
    </location>
</feature>
<dbReference type="Gene3D" id="3.30.70.330">
    <property type="match status" value="1"/>
</dbReference>
<dbReference type="GO" id="GO:0008380">
    <property type="term" value="P:RNA splicing"/>
    <property type="evidence" value="ECO:0007669"/>
    <property type="project" value="TreeGrafter"/>
</dbReference>
<dbReference type="InterPro" id="IPR034257">
    <property type="entry name" value="Acinus_RRM"/>
</dbReference>
<dbReference type="PANTHER" id="PTHR46589:SF1">
    <property type="entry name" value="APOPTOTIC CHROMATIN CONDENSATION INDUCER IN THE NUCLEUS"/>
    <property type="match status" value="1"/>
</dbReference>
<dbReference type="PANTHER" id="PTHR46589">
    <property type="entry name" value="APOPTOTIC CHROMATIN CONDENSATION INDUCER IN THE NUCLEUS"/>
    <property type="match status" value="1"/>
</dbReference>
<feature type="compositionally biased region" description="Polar residues" evidence="2">
    <location>
        <begin position="116"/>
        <end position="139"/>
    </location>
</feature>
<dbReference type="InterPro" id="IPR000504">
    <property type="entry name" value="RRM_dom"/>
</dbReference>
<organism evidence="4 5">
    <name type="scientific">Paragonimus westermani</name>
    <dbReference type="NCBI Taxonomy" id="34504"/>
    <lineage>
        <taxon>Eukaryota</taxon>
        <taxon>Metazoa</taxon>
        <taxon>Spiralia</taxon>
        <taxon>Lophotrochozoa</taxon>
        <taxon>Platyhelminthes</taxon>
        <taxon>Trematoda</taxon>
        <taxon>Digenea</taxon>
        <taxon>Plagiorchiida</taxon>
        <taxon>Troglotremata</taxon>
        <taxon>Troglotrematidae</taxon>
        <taxon>Paragonimus</taxon>
    </lineage>
</organism>
<dbReference type="CDD" id="cd12432">
    <property type="entry name" value="RRM_ACINU"/>
    <property type="match status" value="1"/>
</dbReference>